<dbReference type="Proteomes" id="UP000465778">
    <property type="component" value="Unassembled WGS sequence"/>
</dbReference>
<proteinExistence type="predicted"/>
<gene>
    <name evidence="2" type="ORF">KIS1582_4622</name>
</gene>
<sequence>MKNKFSAHAQALGYLYQVRYALLLLLRPKDYNSQIFIEKLDDISFEQNGSPAELIQMKHHRRKGSLTDASSDIWKTLRVWSEAVLDGVVDTQSTTFSLITNEVASKGSAASLLTYDSKKRNVNQALEILIHTARNSENNNNSKAYEKFLQLTEQQQKALINNIYILDCSENIIETKEKIFYELRLTTRPEVISALFERLEGIWFDKVIKHLMIESRHPITFREIQDHINDLQEQFQCDNLPIDFLDLVAPQEDELDEKDKIFIEQLRLVAVGNKRIEKAISDYYRAFHQRSKWVRDELLMIDELDKYEERLVDEWERKFEIMKENLEDDTSENILQKEGRKLFNWIDENNIFPIRPNCDEPYIERGSYHMLSNQLRVGWHSQFYERLDYLLNKTMEETL</sequence>
<accession>A0A800MSN6</accession>
<evidence type="ECO:0000313" key="2">
    <source>
        <dbReference type="EMBL" id="KAF0821636.1"/>
    </source>
</evidence>
<dbReference type="Pfam" id="PF20283">
    <property type="entry name" value="CTD7"/>
    <property type="match status" value="1"/>
</dbReference>
<name>A0A800MSN6_CYTFI</name>
<feature type="domain" description="ABC-three component systems C-terminal" evidence="1">
    <location>
        <begin position="262"/>
        <end position="386"/>
    </location>
</feature>
<organism evidence="2 3">
    <name type="scientific">Cytobacillus firmus</name>
    <name type="common">Bacillus firmus</name>
    <dbReference type="NCBI Taxonomy" id="1399"/>
    <lineage>
        <taxon>Bacteria</taxon>
        <taxon>Bacillati</taxon>
        <taxon>Bacillota</taxon>
        <taxon>Bacilli</taxon>
        <taxon>Bacillales</taxon>
        <taxon>Bacillaceae</taxon>
        <taxon>Cytobacillus</taxon>
    </lineage>
</organism>
<comment type="caution">
    <text evidence="2">The sequence shown here is derived from an EMBL/GenBank/DDBJ whole genome shotgun (WGS) entry which is preliminary data.</text>
</comment>
<dbReference type="OrthoDB" id="2786695at2"/>
<dbReference type="EMBL" id="VDEM01000092">
    <property type="protein sequence ID" value="KAF0821636.1"/>
    <property type="molecule type" value="Genomic_DNA"/>
</dbReference>
<reference evidence="2 3" key="1">
    <citation type="journal article" date="2020" name="G3 (Bethesda)">
        <title>Whole Genome Sequencing and Comparative Genomics of Two Nematicidal Bacillus Strains Reveals a Wide Range of Possible Virulence Factors.</title>
        <authorList>
            <person name="Susic N."/>
            <person name="Janezic S."/>
            <person name="Rupnik M."/>
            <person name="Geric Stare B."/>
        </authorList>
    </citation>
    <scope>NUCLEOTIDE SEQUENCE [LARGE SCALE GENOMIC DNA]</scope>
    <source>
        <strain evidence="2 3">I-1582</strain>
    </source>
</reference>
<dbReference type="RefSeq" id="WP_159346974.1">
    <property type="nucleotide sequence ID" value="NZ_JBALOT010000037.1"/>
</dbReference>
<evidence type="ECO:0000313" key="3">
    <source>
        <dbReference type="Proteomes" id="UP000465778"/>
    </source>
</evidence>
<dbReference type="AlphaFoldDB" id="A0A800MSN6"/>
<evidence type="ECO:0000259" key="1">
    <source>
        <dbReference type="Pfam" id="PF20283"/>
    </source>
</evidence>
<dbReference type="InterPro" id="IPR046913">
    <property type="entry name" value="ABC-3C_CTD7"/>
</dbReference>
<protein>
    <recommendedName>
        <fullName evidence="1">ABC-three component systems C-terminal domain-containing protein</fullName>
    </recommendedName>
</protein>